<evidence type="ECO:0000259" key="6">
    <source>
        <dbReference type="PROSITE" id="PS51085"/>
    </source>
</evidence>
<dbReference type="PANTHER" id="PTHR23426">
    <property type="entry name" value="FERREDOXIN/ADRENODOXIN"/>
    <property type="match status" value="1"/>
</dbReference>
<comment type="caution">
    <text evidence="7">The sequence shown here is derived from an EMBL/GenBank/DDBJ whole genome shotgun (WGS) entry which is preliminary data.</text>
</comment>
<feature type="transmembrane region" description="Helical" evidence="5">
    <location>
        <begin position="251"/>
        <end position="278"/>
    </location>
</feature>
<sequence length="347" mass="36830">MLRSALRRQPLRRRRPPISLPLLRASSSNAATARDAQLEEATKFVIQVGAVREGKTYSQDVAEGVVAALADPSSGVPLSALLPTLKQLAGAYEIGEDNGLDALAAAVEKEVNERAGKQLVHCSVKAGSASFDVSAYEGTSLYDVVRRGEDDGARALQSYLECACSGVMACSTCHVYVAPEWFSRVGEPCEAELDMLDLAHEPRENSRLGCQLVFTPDLDGLELEVPDGANNLMDHIPFEDRGSSSLRPLNAWIFASIMALSRAMRVLTCLALASGFAPPAPVAALETGPLPGLSETNYKVLAGVTALGVAAPALLFVSNVVLPEMTKCKPVHTPSCPSAQTGSSRRR</sequence>
<dbReference type="InterPro" id="IPR001041">
    <property type="entry name" value="2Fe-2S_ferredoxin-type"/>
</dbReference>
<accession>A0A8J2X056</accession>
<dbReference type="InterPro" id="IPR001055">
    <property type="entry name" value="Adrenodoxin-like"/>
</dbReference>
<dbReference type="SUPFAM" id="SSF54292">
    <property type="entry name" value="2Fe-2S ferredoxin-like"/>
    <property type="match status" value="1"/>
</dbReference>
<name>A0A8J2X056_9STRA</name>
<reference evidence="7" key="1">
    <citation type="submission" date="2021-11" db="EMBL/GenBank/DDBJ databases">
        <authorList>
            <consortium name="Genoscope - CEA"/>
            <person name="William W."/>
        </authorList>
    </citation>
    <scope>NUCLEOTIDE SEQUENCE</scope>
</reference>
<dbReference type="InterPro" id="IPR012675">
    <property type="entry name" value="Beta-grasp_dom_sf"/>
</dbReference>
<evidence type="ECO:0000256" key="1">
    <source>
        <dbReference type="ARBA" id="ARBA00022714"/>
    </source>
</evidence>
<evidence type="ECO:0000256" key="3">
    <source>
        <dbReference type="ARBA" id="ARBA00023004"/>
    </source>
</evidence>
<dbReference type="Proteomes" id="UP000789595">
    <property type="component" value="Unassembled WGS sequence"/>
</dbReference>
<evidence type="ECO:0000313" key="8">
    <source>
        <dbReference type="Proteomes" id="UP000789595"/>
    </source>
</evidence>
<dbReference type="EMBL" id="CAKKNE010000004">
    <property type="protein sequence ID" value="CAH0373150.1"/>
    <property type="molecule type" value="Genomic_DNA"/>
</dbReference>
<dbReference type="GO" id="GO:0046872">
    <property type="term" value="F:metal ion binding"/>
    <property type="evidence" value="ECO:0007669"/>
    <property type="project" value="UniProtKB-KW"/>
</dbReference>
<feature type="transmembrane region" description="Helical" evidence="5">
    <location>
        <begin position="298"/>
        <end position="322"/>
    </location>
</feature>
<dbReference type="PRINTS" id="PR00355">
    <property type="entry name" value="ADRENODOXIN"/>
</dbReference>
<dbReference type="GO" id="GO:0051537">
    <property type="term" value="F:2 iron, 2 sulfur cluster binding"/>
    <property type="evidence" value="ECO:0007669"/>
    <property type="project" value="UniProtKB-KW"/>
</dbReference>
<dbReference type="PROSITE" id="PS51085">
    <property type="entry name" value="2FE2S_FER_2"/>
    <property type="match status" value="1"/>
</dbReference>
<keyword evidence="5" id="KW-1133">Transmembrane helix</keyword>
<dbReference type="GO" id="GO:0005739">
    <property type="term" value="C:mitochondrion"/>
    <property type="evidence" value="ECO:0007669"/>
    <property type="project" value="TreeGrafter"/>
</dbReference>
<dbReference type="GO" id="GO:0009055">
    <property type="term" value="F:electron transfer activity"/>
    <property type="evidence" value="ECO:0007669"/>
    <property type="project" value="TreeGrafter"/>
</dbReference>
<gene>
    <name evidence="7" type="ORF">PECAL_4P03250</name>
</gene>
<evidence type="ECO:0000256" key="2">
    <source>
        <dbReference type="ARBA" id="ARBA00022723"/>
    </source>
</evidence>
<dbReference type="AlphaFoldDB" id="A0A8J2X056"/>
<keyword evidence="2" id="KW-0479">Metal-binding</keyword>
<dbReference type="PANTHER" id="PTHR23426:SF67">
    <property type="entry name" value="2FE-2S FERREDOXIN-TYPE DOMAIN-CONTAINING PROTEIN"/>
    <property type="match status" value="1"/>
</dbReference>
<keyword evidence="1" id="KW-0001">2Fe-2S</keyword>
<feature type="domain" description="2Fe-2S ferredoxin-type" evidence="6">
    <location>
        <begin position="120"/>
        <end position="229"/>
    </location>
</feature>
<keyword evidence="4" id="KW-0411">Iron-sulfur</keyword>
<organism evidence="7 8">
    <name type="scientific">Pelagomonas calceolata</name>
    <dbReference type="NCBI Taxonomy" id="35677"/>
    <lineage>
        <taxon>Eukaryota</taxon>
        <taxon>Sar</taxon>
        <taxon>Stramenopiles</taxon>
        <taxon>Ochrophyta</taxon>
        <taxon>Pelagophyceae</taxon>
        <taxon>Pelagomonadales</taxon>
        <taxon>Pelagomonadaceae</taxon>
        <taxon>Pelagomonas</taxon>
    </lineage>
</organism>
<keyword evidence="8" id="KW-1185">Reference proteome</keyword>
<evidence type="ECO:0000256" key="4">
    <source>
        <dbReference type="ARBA" id="ARBA00023014"/>
    </source>
</evidence>
<keyword evidence="5" id="KW-0472">Membrane</keyword>
<dbReference type="InterPro" id="IPR036010">
    <property type="entry name" value="2Fe-2S_ferredoxin-like_sf"/>
</dbReference>
<keyword evidence="3" id="KW-0408">Iron</keyword>
<keyword evidence="5" id="KW-0812">Transmembrane</keyword>
<dbReference type="GO" id="GO:0140647">
    <property type="term" value="P:P450-containing electron transport chain"/>
    <property type="evidence" value="ECO:0007669"/>
    <property type="project" value="InterPro"/>
</dbReference>
<dbReference type="OrthoDB" id="43290at2759"/>
<dbReference type="Gene3D" id="3.10.20.30">
    <property type="match status" value="1"/>
</dbReference>
<evidence type="ECO:0000256" key="5">
    <source>
        <dbReference type="SAM" id="Phobius"/>
    </source>
</evidence>
<evidence type="ECO:0000313" key="7">
    <source>
        <dbReference type="EMBL" id="CAH0373150.1"/>
    </source>
</evidence>
<protein>
    <recommendedName>
        <fullName evidence="6">2Fe-2S ferredoxin-type domain-containing protein</fullName>
    </recommendedName>
</protein>
<proteinExistence type="predicted"/>